<proteinExistence type="predicted"/>
<comment type="caution">
    <text evidence="2">The sequence shown here is derived from an EMBL/GenBank/DDBJ whole genome shotgun (WGS) entry which is preliminary data.</text>
</comment>
<dbReference type="Gene3D" id="1.25.40.20">
    <property type="entry name" value="Ankyrin repeat-containing domain"/>
    <property type="match status" value="1"/>
</dbReference>
<evidence type="ECO:0008006" key="4">
    <source>
        <dbReference type="Google" id="ProtNLM"/>
    </source>
</evidence>
<accession>A0A9P9WJY3</accession>
<feature type="region of interest" description="Disordered" evidence="1">
    <location>
        <begin position="824"/>
        <end position="888"/>
    </location>
</feature>
<dbReference type="SUPFAM" id="SSF48403">
    <property type="entry name" value="Ankyrin repeat"/>
    <property type="match status" value="1"/>
</dbReference>
<feature type="region of interest" description="Disordered" evidence="1">
    <location>
        <begin position="1018"/>
        <end position="1039"/>
    </location>
</feature>
<name>A0A9P9WJY3_9PEZI</name>
<evidence type="ECO:0000313" key="2">
    <source>
        <dbReference type="EMBL" id="KAI1867034.1"/>
    </source>
</evidence>
<sequence>MADPFSLAASAAGIVSLGLTVCSGLASYIDGIRDRKSELSTLSTQAQNLQATLSVLKGAESSIIAMHPAGAPALESAFKSVKEQLQALEVFLKEQQDASSQSWGMVASLKEQKRKLTFPFHRPTLEKLQKKLDSANGGLQIILHVLGLAATAAVNTTISEVNTTVNNSQSTILSVESGIRSLETSMSSMSLSTTTIIREELAEVKQYLMAQSRLLEAARASTDMDPSQLALGRLLSKPSDLRYACDIYQQTTAPPHGAVTRRRHSRQFYGPSMIGTETLCDCQLKMFKQQRCTTIGNFHLIRKATTRQRHVPGCEFEASDALVTEQVRQISYTGFRSLLSVALELSISWRSGAGGSSIAPTITFRPMVDETKSPVFQIINLLGNSDTWPILISKGMTDDIEHVLELATGAILRVSRASYPPITVSSVRRLMAGGLAGCIFDYSGRSPFEVLLESSYFPYSSVSGFMPVFDMMCSLNSDTVSRSNRSSMAQSDWPFALLRWDVVLNNYPRMAEPLGFGPLSISIVSGNEAHVRSLLSKDPTAIEEINLVGQTVFHLAASHATPELLNVLLETVHYDSKKYDTADACGIRAMDFAAKKAVEICRNGDAWDMCTQCACCASFRTLRSYGWQPFRSFSDSVIHALLRRERNIPERYRDIKRTNGASIYHTLSWWPFEHEHSVRLADLLFSKGFEDVDHEMKPGITPLVHAVGRAGYSGLPFMLWLVRHGADILRPYPISEAHWLNPSHTVAHEVLNLRNYRDPSDIMSLDFEMLRELTLEVASLTLLDECRCGCVEPRGCTTTTTLFRWSWISFFERHANWEYQPVWTEEEEETHTERGTGLYTDNESPRESMPEGTRLDNEICSKKASTSSLQEDTETDAPLEDGVGEPKVTPLRRGTSAFSYFLRRLAVELTLWKHVSTSALRYFTFQALNLRHTCDCRKNGKPYSDDEINEMHEEDRVSLGLLDELVDEFTTELHDSGDTFARFLNRYWVGRMETVLHDLEEAKMTADQVLAAEQVGVRWDTDSNGEGGPSRPSPPTDSEIVEGLINQINEIVAAST</sequence>
<evidence type="ECO:0000313" key="3">
    <source>
        <dbReference type="Proteomes" id="UP000829685"/>
    </source>
</evidence>
<dbReference type="EMBL" id="JAFIMR010000019">
    <property type="protein sequence ID" value="KAI1867034.1"/>
    <property type="molecule type" value="Genomic_DNA"/>
</dbReference>
<dbReference type="InterPro" id="IPR036770">
    <property type="entry name" value="Ankyrin_rpt-contain_sf"/>
</dbReference>
<keyword evidence="3" id="KW-1185">Reference proteome</keyword>
<gene>
    <name evidence="2" type="ORF">JX265_007610</name>
</gene>
<protein>
    <recommendedName>
        <fullName evidence="4">Fungal N-terminal domain-containing protein</fullName>
    </recommendedName>
</protein>
<reference evidence="2" key="1">
    <citation type="submission" date="2021-03" db="EMBL/GenBank/DDBJ databases">
        <title>Revisited historic fungal species revealed as producer of novel bioactive compounds through whole genome sequencing and comparative genomics.</title>
        <authorList>
            <person name="Vignolle G.A."/>
            <person name="Hochenegger N."/>
            <person name="Mach R.L."/>
            <person name="Mach-Aigner A.R."/>
            <person name="Javad Rahimi M."/>
            <person name="Salim K.A."/>
            <person name="Chan C.M."/>
            <person name="Lim L.B.L."/>
            <person name="Cai F."/>
            <person name="Druzhinina I.S."/>
            <person name="U'Ren J.M."/>
            <person name="Derntl C."/>
        </authorList>
    </citation>
    <scope>NUCLEOTIDE SEQUENCE</scope>
    <source>
        <strain evidence="2">TUCIM 5799</strain>
    </source>
</reference>
<organism evidence="2 3">
    <name type="scientific">Neoarthrinium moseri</name>
    <dbReference type="NCBI Taxonomy" id="1658444"/>
    <lineage>
        <taxon>Eukaryota</taxon>
        <taxon>Fungi</taxon>
        <taxon>Dikarya</taxon>
        <taxon>Ascomycota</taxon>
        <taxon>Pezizomycotina</taxon>
        <taxon>Sordariomycetes</taxon>
        <taxon>Xylariomycetidae</taxon>
        <taxon>Amphisphaeriales</taxon>
        <taxon>Apiosporaceae</taxon>
        <taxon>Neoarthrinium</taxon>
    </lineage>
</organism>
<dbReference type="Proteomes" id="UP000829685">
    <property type="component" value="Unassembled WGS sequence"/>
</dbReference>
<evidence type="ECO:0000256" key="1">
    <source>
        <dbReference type="SAM" id="MobiDB-lite"/>
    </source>
</evidence>
<dbReference type="AlphaFoldDB" id="A0A9P9WJY3"/>
<feature type="compositionally biased region" description="Acidic residues" evidence="1">
    <location>
        <begin position="871"/>
        <end position="883"/>
    </location>
</feature>
<feature type="compositionally biased region" description="Basic and acidic residues" evidence="1">
    <location>
        <begin position="843"/>
        <end position="861"/>
    </location>
</feature>